<proteinExistence type="predicted"/>
<sequence>MRVSVSQSVNPTAGSRWGSWFRPALPGLRGGGPRPAADRGHRSGEHPFHLVDAGHPVPPGGIVVPVRSGGVAIRAARWPAPEISATAHPAGTVLICTGRSEFIEKYFPVVADLRERGFAVVVFDWRGQGLSQRPLRNAMKGHVEHFTDYEGDLVAVAEQVMAPFCPRPWFGLAHSMGGAIALNAAADRPDLFHRLVLSAPMVEIARLPFAATARALARLCRYGGLARSFVPGGRGRAMLFRAFEENLLTSDETRYHAVLDYLRVEPRLVVGAPTLGWLHAAFTAMARLHRDDFAERMRTPVLAVVPGLDRVVEPRATERLLSRLRASRAVTVPGSRHEILMERDAFRRQFWAAFDAFVPGST</sequence>
<dbReference type="GO" id="GO:0016787">
    <property type="term" value="F:hydrolase activity"/>
    <property type="evidence" value="ECO:0007669"/>
    <property type="project" value="UniProtKB-KW"/>
</dbReference>
<accession>A0A4Q2RIG8</accession>
<dbReference type="AlphaFoldDB" id="A0A4Q2RIG8"/>
<dbReference type="EMBL" id="QYBC01000005">
    <property type="protein sequence ID" value="RYB06006.1"/>
    <property type="molecule type" value="Genomic_DNA"/>
</dbReference>
<dbReference type="InterPro" id="IPR051044">
    <property type="entry name" value="MAG_DAG_Lipase"/>
</dbReference>
<evidence type="ECO:0000313" key="3">
    <source>
        <dbReference type="Proteomes" id="UP000289411"/>
    </source>
</evidence>
<keyword evidence="3" id="KW-1185">Reference proteome</keyword>
<dbReference type="InterPro" id="IPR022742">
    <property type="entry name" value="Hydrolase_4"/>
</dbReference>
<dbReference type="SUPFAM" id="SSF53474">
    <property type="entry name" value="alpha/beta-Hydrolases"/>
    <property type="match status" value="1"/>
</dbReference>
<organism evidence="2 3">
    <name type="scientific">Lichenibacterium ramalinae</name>
    <dbReference type="NCBI Taxonomy" id="2316527"/>
    <lineage>
        <taxon>Bacteria</taxon>
        <taxon>Pseudomonadati</taxon>
        <taxon>Pseudomonadota</taxon>
        <taxon>Alphaproteobacteria</taxon>
        <taxon>Hyphomicrobiales</taxon>
        <taxon>Lichenihabitantaceae</taxon>
        <taxon>Lichenibacterium</taxon>
    </lineage>
</organism>
<evidence type="ECO:0000259" key="1">
    <source>
        <dbReference type="Pfam" id="PF12146"/>
    </source>
</evidence>
<comment type="caution">
    <text evidence="2">The sequence shown here is derived from an EMBL/GenBank/DDBJ whole genome shotgun (WGS) entry which is preliminary data.</text>
</comment>
<dbReference type="InterPro" id="IPR029058">
    <property type="entry name" value="AB_hydrolase_fold"/>
</dbReference>
<dbReference type="Pfam" id="PF12146">
    <property type="entry name" value="Hydrolase_4"/>
    <property type="match status" value="1"/>
</dbReference>
<dbReference type="OrthoDB" id="9788260at2"/>
<feature type="domain" description="Serine aminopeptidase S33" evidence="1">
    <location>
        <begin position="88"/>
        <end position="344"/>
    </location>
</feature>
<keyword evidence="2" id="KW-0378">Hydrolase</keyword>
<dbReference type="PANTHER" id="PTHR11614">
    <property type="entry name" value="PHOSPHOLIPASE-RELATED"/>
    <property type="match status" value="1"/>
</dbReference>
<protein>
    <submittedName>
        <fullName evidence="2">Alpha/beta hydrolase</fullName>
    </submittedName>
</protein>
<evidence type="ECO:0000313" key="2">
    <source>
        <dbReference type="EMBL" id="RYB06006.1"/>
    </source>
</evidence>
<dbReference type="Gene3D" id="3.40.50.1820">
    <property type="entry name" value="alpha/beta hydrolase"/>
    <property type="match status" value="1"/>
</dbReference>
<reference evidence="2 3" key="1">
    <citation type="submission" date="2018-09" db="EMBL/GenBank/DDBJ databases">
        <authorList>
            <person name="Grouzdev D.S."/>
            <person name="Krutkina M.S."/>
        </authorList>
    </citation>
    <scope>NUCLEOTIDE SEQUENCE [LARGE SCALE GENOMIC DNA]</scope>
    <source>
        <strain evidence="2 3">RmlP001</strain>
    </source>
</reference>
<gene>
    <name evidence="2" type="ORF">D3272_07370</name>
</gene>
<dbReference type="Proteomes" id="UP000289411">
    <property type="component" value="Unassembled WGS sequence"/>
</dbReference>
<name>A0A4Q2RIG8_9HYPH</name>
<reference evidence="2 3" key="2">
    <citation type="submission" date="2019-02" db="EMBL/GenBank/DDBJ databases">
        <title>'Lichenibacterium ramalinii' gen. nov. sp. nov., 'Lichenibacterium minor' gen. nov. sp. nov.</title>
        <authorList>
            <person name="Pankratov T."/>
        </authorList>
    </citation>
    <scope>NUCLEOTIDE SEQUENCE [LARGE SCALE GENOMIC DNA]</scope>
    <source>
        <strain evidence="2 3">RmlP001</strain>
    </source>
</reference>